<comment type="caution">
    <text evidence="3">The sequence shown here is derived from an EMBL/GenBank/DDBJ whole genome shotgun (WGS) entry which is preliminary data.</text>
</comment>
<name>A0A840EUC1_9ACTN</name>
<gene>
    <name evidence="3" type="ORF">BKA16_000486</name>
</gene>
<dbReference type="InterPro" id="IPR015424">
    <property type="entry name" value="PyrdxlP-dep_Trfase"/>
</dbReference>
<reference evidence="3 4" key="1">
    <citation type="submission" date="2020-08" db="EMBL/GenBank/DDBJ databases">
        <title>Sequencing the genomes of 1000 actinobacteria strains.</title>
        <authorList>
            <person name="Klenk H.-P."/>
        </authorList>
    </citation>
    <scope>NUCLEOTIDE SEQUENCE [LARGE SCALE GENOMIC DNA]</scope>
    <source>
        <strain evidence="3 4">DSM 45298</strain>
    </source>
</reference>
<dbReference type="Proteomes" id="UP000551501">
    <property type="component" value="Unassembled WGS sequence"/>
</dbReference>
<dbReference type="InterPro" id="IPR015422">
    <property type="entry name" value="PyrdxlP-dep_Trfase_small"/>
</dbReference>
<keyword evidence="4" id="KW-1185">Reference proteome</keyword>
<evidence type="ECO:0000313" key="4">
    <source>
        <dbReference type="Proteomes" id="UP000551501"/>
    </source>
</evidence>
<dbReference type="InterPro" id="IPR051798">
    <property type="entry name" value="Class-II_PLP-Dep_Aminotrans"/>
</dbReference>
<dbReference type="Gene3D" id="3.90.1150.10">
    <property type="entry name" value="Aspartate Aminotransferase, domain 1"/>
    <property type="match status" value="1"/>
</dbReference>
<dbReference type="PANTHER" id="PTHR43525:SF2">
    <property type="entry name" value="CYSTATHIONINE BETA-LYASE-RELATED"/>
    <property type="match status" value="1"/>
</dbReference>
<proteinExistence type="predicted"/>
<dbReference type="AlphaFoldDB" id="A0A840EUC1"/>
<dbReference type="SUPFAM" id="SSF53383">
    <property type="entry name" value="PLP-dependent transferases"/>
    <property type="match status" value="1"/>
</dbReference>
<evidence type="ECO:0000256" key="2">
    <source>
        <dbReference type="ARBA" id="ARBA00022898"/>
    </source>
</evidence>
<keyword evidence="2" id="KW-0663">Pyridoxal phosphate</keyword>
<sequence>MSVRPSHFGVLAHTAAFAEGGEWLDALLAGLTENRDLLGRLLATHLPDVRYAPPQGTYLAWFDCRPLGFEDADGTDGPGIVSELAGPAKAFLEHSRVALSTGHVFGSGGSGHVRLNLATSKTILTEAVTRMGTLERTPR</sequence>
<protein>
    <submittedName>
        <fullName evidence="3">Bifunctional pyridoxal-dependent enzyme with beta-cystathionase and maltose regulon repressor activities</fullName>
    </submittedName>
</protein>
<evidence type="ECO:0000256" key="1">
    <source>
        <dbReference type="ARBA" id="ARBA00001933"/>
    </source>
</evidence>
<evidence type="ECO:0000313" key="3">
    <source>
        <dbReference type="EMBL" id="MBB4133934.1"/>
    </source>
</evidence>
<dbReference type="PANTHER" id="PTHR43525">
    <property type="entry name" value="PROTEIN MALY"/>
    <property type="match status" value="1"/>
</dbReference>
<comment type="cofactor">
    <cofactor evidence="1">
        <name>pyridoxal 5'-phosphate</name>
        <dbReference type="ChEBI" id="CHEBI:597326"/>
    </cofactor>
</comment>
<dbReference type="EMBL" id="JACIFP010000001">
    <property type="protein sequence ID" value="MBB4133934.1"/>
    <property type="molecule type" value="Genomic_DNA"/>
</dbReference>
<accession>A0A840EUC1</accession>
<organism evidence="3 4">
    <name type="scientific">Gordonia humi</name>
    <dbReference type="NCBI Taxonomy" id="686429"/>
    <lineage>
        <taxon>Bacteria</taxon>
        <taxon>Bacillati</taxon>
        <taxon>Actinomycetota</taxon>
        <taxon>Actinomycetes</taxon>
        <taxon>Mycobacteriales</taxon>
        <taxon>Gordoniaceae</taxon>
        <taxon>Gordonia</taxon>
    </lineage>
</organism>